<feature type="transmembrane region" description="Helical" evidence="6">
    <location>
        <begin position="12"/>
        <end position="29"/>
    </location>
</feature>
<sequence length="118" mass="13775">MFLFSHGWEYMFLLIGVSGIGWGLLLRWLSRRHTSKIHYQLLDSSSKQELSDDNNNNNNGSSKPPSFFDVPWRSLMKQGSVLAMFYASFCEGFFLHPLMSWLPTFFNDNFQDRKHSVS</sequence>
<dbReference type="SUPFAM" id="SSF103473">
    <property type="entry name" value="MFS general substrate transporter"/>
    <property type="match status" value="1"/>
</dbReference>
<keyword evidence="8" id="KW-1185">Reference proteome</keyword>
<evidence type="ECO:0000256" key="6">
    <source>
        <dbReference type="SAM" id="Phobius"/>
    </source>
</evidence>
<reference evidence="7" key="2">
    <citation type="submission" date="2024-06" db="UniProtKB">
        <authorList>
            <consortium name="EnsemblMetazoa"/>
        </authorList>
    </citation>
    <scope>IDENTIFICATION</scope>
</reference>
<dbReference type="InterPro" id="IPR036259">
    <property type="entry name" value="MFS_trans_sf"/>
</dbReference>
<proteinExistence type="predicted"/>
<dbReference type="InterPro" id="IPR050382">
    <property type="entry name" value="MFS_Na/Anion_cotransporter"/>
</dbReference>
<evidence type="ECO:0000256" key="4">
    <source>
        <dbReference type="ARBA" id="ARBA00023136"/>
    </source>
</evidence>
<dbReference type="GeneID" id="109586940"/>
<dbReference type="Proteomes" id="UP000007879">
    <property type="component" value="Unassembled WGS sequence"/>
</dbReference>
<comment type="subcellular location">
    <subcellularLocation>
        <location evidence="1">Membrane</location>
        <topology evidence="1">Multi-pass membrane protein</topology>
    </subcellularLocation>
</comment>
<feature type="transmembrane region" description="Helical" evidence="6">
    <location>
        <begin position="81"/>
        <end position="102"/>
    </location>
</feature>
<evidence type="ECO:0000313" key="7">
    <source>
        <dbReference type="EnsemblMetazoa" id="XP_019858714.1"/>
    </source>
</evidence>
<evidence type="ECO:0000256" key="3">
    <source>
        <dbReference type="ARBA" id="ARBA00022989"/>
    </source>
</evidence>
<evidence type="ECO:0008006" key="9">
    <source>
        <dbReference type="Google" id="ProtNLM"/>
    </source>
</evidence>
<dbReference type="GO" id="GO:0015867">
    <property type="term" value="P:ATP transport"/>
    <property type="evidence" value="ECO:0007669"/>
    <property type="project" value="TreeGrafter"/>
</dbReference>
<organism evidence="7 8">
    <name type="scientific">Amphimedon queenslandica</name>
    <name type="common">Sponge</name>
    <dbReference type="NCBI Taxonomy" id="400682"/>
    <lineage>
        <taxon>Eukaryota</taxon>
        <taxon>Metazoa</taxon>
        <taxon>Porifera</taxon>
        <taxon>Demospongiae</taxon>
        <taxon>Heteroscleromorpha</taxon>
        <taxon>Haplosclerida</taxon>
        <taxon>Niphatidae</taxon>
        <taxon>Amphimedon</taxon>
    </lineage>
</organism>
<keyword evidence="4 6" id="KW-0472">Membrane</keyword>
<name>A0AAN0JNW9_AMPQE</name>
<keyword evidence="3 6" id="KW-1133">Transmembrane helix</keyword>
<accession>A0AAN0JNW9</accession>
<dbReference type="EnsemblMetazoa" id="XM_020003155.1">
    <property type="protein sequence ID" value="XP_019858714.1"/>
    <property type="gene ID" value="LOC109586940"/>
</dbReference>
<evidence type="ECO:0000256" key="5">
    <source>
        <dbReference type="SAM" id="MobiDB-lite"/>
    </source>
</evidence>
<reference evidence="8" key="1">
    <citation type="journal article" date="2010" name="Nature">
        <title>The Amphimedon queenslandica genome and the evolution of animal complexity.</title>
        <authorList>
            <person name="Srivastava M."/>
            <person name="Simakov O."/>
            <person name="Chapman J."/>
            <person name="Fahey B."/>
            <person name="Gauthier M.E."/>
            <person name="Mitros T."/>
            <person name="Richards G.S."/>
            <person name="Conaco C."/>
            <person name="Dacre M."/>
            <person name="Hellsten U."/>
            <person name="Larroux C."/>
            <person name="Putnam N.H."/>
            <person name="Stanke M."/>
            <person name="Adamska M."/>
            <person name="Darling A."/>
            <person name="Degnan S.M."/>
            <person name="Oakley T.H."/>
            <person name="Plachetzki D.C."/>
            <person name="Zhai Y."/>
            <person name="Adamski M."/>
            <person name="Calcino A."/>
            <person name="Cummins S.F."/>
            <person name="Goodstein D.M."/>
            <person name="Harris C."/>
            <person name="Jackson D.J."/>
            <person name="Leys S.P."/>
            <person name="Shu S."/>
            <person name="Woodcroft B.J."/>
            <person name="Vervoort M."/>
            <person name="Kosik K.S."/>
            <person name="Manning G."/>
            <person name="Degnan B.M."/>
            <person name="Rokhsar D.S."/>
        </authorList>
    </citation>
    <scope>NUCLEOTIDE SEQUENCE [LARGE SCALE GENOMIC DNA]</scope>
</reference>
<evidence type="ECO:0000256" key="1">
    <source>
        <dbReference type="ARBA" id="ARBA00004141"/>
    </source>
</evidence>
<dbReference type="Gene3D" id="1.20.1250.20">
    <property type="entry name" value="MFS general substrate transporter like domains"/>
    <property type="match status" value="1"/>
</dbReference>
<evidence type="ECO:0000256" key="2">
    <source>
        <dbReference type="ARBA" id="ARBA00022692"/>
    </source>
</evidence>
<dbReference type="KEGG" id="aqu:109586940"/>
<dbReference type="RefSeq" id="XP_019858714.1">
    <property type="nucleotide sequence ID" value="XM_020003155.1"/>
</dbReference>
<evidence type="ECO:0000313" key="8">
    <source>
        <dbReference type="Proteomes" id="UP000007879"/>
    </source>
</evidence>
<dbReference type="AlphaFoldDB" id="A0AAN0JNW9"/>
<feature type="region of interest" description="Disordered" evidence="5">
    <location>
        <begin position="45"/>
        <end position="67"/>
    </location>
</feature>
<protein>
    <recommendedName>
        <fullName evidence="9">Major facilitator superfamily (MFS) profile domain-containing protein</fullName>
    </recommendedName>
</protein>
<dbReference type="GO" id="GO:0016020">
    <property type="term" value="C:membrane"/>
    <property type="evidence" value="ECO:0007669"/>
    <property type="project" value="UniProtKB-SubCell"/>
</dbReference>
<dbReference type="PANTHER" id="PTHR11662">
    <property type="entry name" value="SOLUTE CARRIER FAMILY 17"/>
    <property type="match status" value="1"/>
</dbReference>
<dbReference type="PANTHER" id="PTHR11662:SF279">
    <property type="entry name" value="VOLTAGE-GATED PURINE NUCLEOTIDE UNIPORTER SLC17A9"/>
    <property type="match status" value="1"/>
</dbReference>
<keyword evidence="2 6" id="KW-0812">Transmembrane</keyword>